<evidence type="ECO:0008006" key="4">
    <source>
        <dbReference type="Google" id="ProtNLM"/>
    </source>
</evidence>
<dbReference type="CDD" id="cd14686">
    <property type="entry name" value="bZIP"/>
    <property type="match status" value="1"/>
</dbReference>
<dbReference type="AlphaFoldDB" id="A0A182R0F9"/>
<dbReference type="EMBL" id="AXCN02000350">
    <property type="status" value="NOT_ANNOTATED_CDS"/>
    <property type="molecule type" value="Genomic_DNA"/>
</dbReference>
<evidence type="ECO:0000313" key="2">
    <source>
        <dbReference type="EnsemblMetazoa" id="AFAF020522-PA"/>
    </source>
</evidence>
<keyword evidence="3" id="KW-1185">Reference proteome</keyword>
<protein>
    <recommendedName>
        <fullName evidence="4">BZIP domain-containing protein</fullName>
    </recommendedName>
</protein>
<proteinExistence type="predicted"/>
<dbReference type="Proteomes" id="UP000075886">
    <property type="component" value="Unassembled WGS sequence"/>
</dbReference>
<reference evidence="3" key="1">
    <citation type="submission" date="2014-01" db="EMBL/GenBank/DDBJ databases">
        <title>The Genome Sequence of Anopheles farauti FAR1 (V2).</title>
        <authorList>
            <consortium name="The Broad Institute Genomics Platform"/>
            <person name="Neafsey D.E."/>
            <person name="Besansky N."/>
            <person name="Howell P."/>
            <person name="Walton C."/>
            <person name="Young S.K."/>
            <person name="Zeng Q."/>
            <person name="Gargeya S."/>
            <person name="Fitzgerald M."/>
            <person name="Haas B."/>
            <person name="Abouelleil A."/>
            <person name="Allen A.W."/>
            <person name="Alvarado L."/>
            <person name="Arachchi H.M."/>
            <person name="Berlin A.M."/>
            <person name="Chapman S.B."/>
            <person name="Gainer-Dewar J."/>
            <person name="Goldberg J."/>
            <person name="Griggs A."/>
            <person name="Gujja S."/>
            <person name="Hansen M."/>
            <person name="Howarth C."/>
            <person name="Imamovic A."/>
            <person name="Ireland A."/>
            <person name="Larimer J."/>
            <person name="McCowan C."/>
            <person name="Murphy C."/>
            <person name="Pearson M."/>
            <person name="Poon T.W."/>
            <person name="Priest M."/>
            <person name="Roberts A."/>
            <person name="Saif S."/>
            <person name="Shea T."/>
            <person name="Sisk P."/>
            <person name="Sykes S."/>
            <person name="Wortman J."/>
            <person name="Nusbaum C."/>
            <person name="Birren B."/>
        </authorList>
    </citation>
    <scope>NUCLEOTIDE SEQUENCE [LARGE SCALE GENOMIC DNA]</scope>
    <source>
        <strain evidence="3">FAR1</strain>
    </source>
</reference>
<dbReference type="VEuPathDB" id="VectorBase:AFAF020522"/>
<reference evidence="2" key="2">
    <citation type="submission" date="2020-05" db="UniProtKB">
        <authorList>
            <consortium name="EnsemblMetazoa"/>
        </authorList>
    </citation>
    <scope>IDENTIFICATION</scope>
    <source>
        <strain evidence="2">FAR1</strain>
    </source>
</reference>
<evidence type="ECO:0000256" key="1">
    <source>
        <dbReference type="SAM" id="MobiDB-lite"/>
    </source>
</evidence>
<organism evidence="2 3">
    <name type="scientific">Anopheles farauti</name>
    <dbReference type="NCBI Taxonomy" id="69004"/>
    <lineage>
        <taxon>Eukaryota</taxon>
        <taxon>Metazoa</taxon>
        <taxon>Ecdysozoa</taxon>
        <taxon>Arthropoda</taxon>
        <taxon>Hexapoda</taxon>
        <taxon>Insecta</taxon>
        <taxon>Pterygota</taxon>
        <taxon>Neoptera</taxon>
        <taxon>Endopterygota</taxon>
        <taxon>Diptera</taxon>
        <taxon>Nematocera</taxon>
        <taxon>Culicoidea</taxon>
        <taxon>Culicidae</taxon>
        <taxon>Anophelinae</taxon>
        <taxon>Anopheles</taxon>
    </lineage>
</organism>
<dbReference type="Gene3D" id="1.20.5.170">
    <property type="match status" value="1"/>
</dbReference>
<evidence type="ECO:0000313" key="3">
    <source>
        <dbReference type="Proteomes" id="UP000075886"/>
    </source>
</evidence>
<dbReference type="EnsemblMetazoa" id="AFAF020522-RA">
    <property type="protein sequence ID" value="AFAF020522-PA"/>
    <property type="gene ID" value="AFAF020522"/>
</dbReference>
<accession>A0A182R0F9</accession>
<feature type="region of interest" description="Disordered" evidence="1">
    <location>
        <begin position="51"/>
        <end position="70"/>
    </location>
</feature>
<sequence>MENFVHQNYSGADQTSTQSYHLHLLHLNRLFQQLYQSRLETLMLEAHQQQEQQSSIGPVMTPPSTPNSSIEEDCARNLQIRQDLLESLEPSSSVERVPEIDHSRVRRVSPKKIRFNPYDLQRRSKHLSAVSVDTPVEVELTYNKNMVRTRSSQCSTPEEKKRRLQNTYAARLSRAKTRTLQMMLEKEHNEEAAHNQSLKRSVAAKRTYVIMLQQLLGLPTQKLASEWMILQGQQDLLLK</sequence>
<dbReference type="STRING" id="69004.A0A182R0F9"/>
<name>A0A182R0F9_9DIPT</name>